<dbReference type="Proteomes" id="UP000728106">
    <property type="component" value="Unassembled WGS sequence"/>
</dbReference>
<evidence type="ECO:0000313" key="2">
    <source>
        <dbReference type="EMBL" id="MBJ7637891.1"/>
    </source>
</evidence>
<protein>
    <submittedName>
        <fullName evidence="2">Baseplate J/gp47 family protein</fullName>
    </submittedName>
</protein>
<proteinExistence type="predicted"/>
<accession>A0AA40YLV2</accession>
<dbReference type="RefSeq" id="WP_199467898.1">
    <property type="nucleotide sequence ID" value="NZ_JAAOCP010000001.1"/>
</dbReference>
<dbReference type="AlphaFoldDB" id="A0AA40YLV2"/>
<dbReference type="Pfam" id="PF04865">
    <property type="entry name" value="Baseplate_J"/>
    <property type="match status" value="1"/>
</dbReference>
<evidence type="ECO:0000259" key="1">
    <source>
        <dbReference type="Pfam" id="PF04865"/>
    </source>
</evidence>
<dbReference type="PANTHER" id="PTHR37829">
    <property type="entry name" value="PHAGE-LIKE ELEMENT PBSX PROTEIN XKDT"/>
    <property type="match status" value="1"/>
</dbReference>
<dbReference type="PANTHER" id="PTHR37829:SF3">
    <property type="entry name" value="PROTEIN JAYE-RELATED"/>
    <property type="match status" value="1"/>
</dbReference>
<name>A0AA40YLV2_WEICO</name>
<comment type="caution">
    <text evidence="2">The sequence shown here is derived from an EMBL/GenBank/DDBJ whole genome shotgun (WGS) entry which is preliminary data.</text>
</comment>
<evidence type="ECO:0000313" key="3">
    <source>
        <dbReference type="Proteomes" id="UP000728106"/>
    </source>
</evidence>
<sequence length="385" mass="40973">MLDSNGFTRPQYETIVVDLTAKWQELFGSDSDTSAHSVAGVLIRLMAFFLDLIYKLAEKVYNSQYLSTATGVSLDKIASNFGLYRNPAEQAMVDLSFTGTPGFVILAGKMFKTTDGKIYQLGSDVLLSASGTGAGTAYAMETGAQYNVPANAITSQVEPTSDIFTVTNPQAVENGANIETDAELAHRVRLANDTKPSSPVNGVISAVMEVPGVKSVQVVTNNTMAVDSYGNPAKTIHVYVDGGEEMKIADALFNSVSAGILMVGSHTETMTDAAGFSGNVVAFDYATKETIFVTVDVTTNNDFEIDGVDQVKKAVNDYLGSVPMGGTVRFSYLYKYIYDNVNGIVVATVKIGTKADSQAMTDIPLTQFSIATTTADSLVVTKNGN</sequence>
<gene>
    <name evidence="2" type="ORF">HAU20_00445</name>
</gene>
<dbReference type="EMBL" id="JAAOCP010000001">
    <property type="protein sequence ID" value="MBJ7637891.1"/>
    <property type="molecule type" value="Genomic_DNA"/>
</dbReference>
<dbReference type="InterPro" id="IPR006949">
    <property type="entry name" value="Barrel_Baseplate_J-like"/>
</dbReference>
<reference evidence="2 3" key="1">
    <citation type="journal article" date="2021" name="Int. J. Food Microbiol.">
        <title>Safety demonstration of a microbial species for use in the food chain: Weissella confusa.</title>
        <authorList>
            <person name="Bourdichon F."/>
            <person name="Patrone V."/>
            <person name="Fontana A."/>
            <person name="Milani G."/>
            <person name="Morelli L."/>
        </authorList>
    </citation>
    <scope>NUCLEOTIDE SEQUENCE [LARGE SCALE GENOMIC DNA]</scope>
    <source>
        <strain evidence="2 3">CCUG 43002</strain>
    </source>
</reference>
<organism evidence="2 3">
    <name type="scientific">Weissella confusa</name>
    <name type="common">Lactobacillus confusus</name>
    <dbReference type="NCBI Taxonomy" id="1583"/>
    <lineage>
        <taxon>Bacteria</taxon>
        <taxon>Bacillati</taxon>
        <taxon>Bacillota</taxon>
        <taxon>Bacilli</taxon>
        <taxon>Lactobacillales</taxon>
        <taxon>Lactobacillaceae</taxon>
        <taxon>Weissella</taxon>
    </lineage>
</organism>
<keyword evidence="3" id="KW-1185">Reference proteome</keyword>
<dbReference type="InterPro" id="IPR052399">
    <property type="entry name" value="Phage_Baseplate_Assmbl_Protein"/>
</dbReference>
<feature type="domain" description="Baseplate protein J-like barrel" evidence="1">
    <location>
        <begin position="95"/>
        <end position="175"/>
    </location>
</feature>